<dbReference type="PANTHER" id="PTHR45947">
    <property type="entry name" value="SULFOQUINOVOSYL TRANSFERASE SQD2"/>
    <property type="match status" value="1"/>
</dbReference>
<evidence type="ECO:0000259" key="1">
    <source>
        <dbReference type="Pfam" id="PF13439"/>
    </source>
</evidence>
<evidence type="ECO:0000313" key="3">
    <source>
        <dbReference type="Proteomes" id="UP000672657"/>
    </source>
</evidence>
<dbReference type="EMBL" id="CAJPVI010000067">
    <property type="protein sequence ID" value="CAG2159874.1"/>
    <property type="molecule type" value="Genomic_DNA"/>
</dbReference>
<dbReference type="RefSeq" id="WP_211957823.1">
    <property type="nucleotide sequence ID" value="NZ_CAJPVI010000067.1"/>
</dbReference>
<proteinExistence type="predicted"/>
<dbReference type="Pfam" id="PF13439">
    <property type="entry name" value="Glyco_transf_4"/>
    <property type="match status" value="1"/>
</dbReference>
<keyword evidence="2" id="KW-0328">Glycosyltransferase</keyword>
<accession>A0ABM8TU23</accession>
<reference evidence="2 3" key="1">
    <citation type="submission" date="2021-03" db="EMBL/GenBank/DDBJ databases">
        <authorList>
            <person name="Peeters C."/>
        </authorList>
    </citation>
    <scope>NUCLEOTIDE SEQUENCE [LARGE SCALE GENOMIC DNA]</scope>
    <source>
        <strain evidence="2 3">LMG 26411</strain>
    </source>
</reference>
<keyword evidence="3" id="KW-1185">Reference proteome</keyword>
<dbReference type="GO" id="GO:0102710">
    <property type="term" value="F:D-inositol-3-phosphate glycosyltransferase activity"/>
    <property type="evidence" value="ECO:0007669"/>
    <property type="project" value="UniProtKB-EC"/>
</dbReference>
<dbReference type="Proteomes" id="UP000672657">
    <property type="component" value="Unassembled WGS sequence"/>
</dbReference>
<comment type="caution">
    <text evidence="2">The sequence shown here is derived from an EMBL/GenBank/DDBJ whole genome shotgun (WGS) entry which is preliminary data.</text>
</comment>
<dbReference type="CDD" id="cd03801">
    <property type="entry name" value="GT4_PimA-like"/>
    <property type="match status" value="1"/>
</dbReference>
<dbReference type="Pfam" id="PF13692">
    <property type="entry name" value="Glyco_trans_1_4"/>
    <property type="match status" value="1"/>
</dbReference>
<name>A0ABM8TU23_9BURK</name>
<sequence>MRILHLVLAPRLSGAEVLARDLAVAQQEAGDIVGVASLLPAHSDFATMRADLERAGVSCDFPQRRMRAPGRLWHLLGVLRRFRPDVVFAHATIPAFYARALPWPAPVVYVMHSAVNDFERPLFRIAERLLSRRASAVVAVAQSNVSDYRAAVGSHPGLRLIPNGVDMRRFAAPAAPDAEAATVADGPLVVQLGRYTAVKNQLHTVRAFAEMLRVVPAARLALYGVIEDPSYHASVQALVGELRLGEQVSVNGPRGDIPQLLAQASVFAMPSASEAHSIAFLEALATGVPVVASAIPAFRFADGFQSVQLLDTGDIGAYAEALVRAAAQPRARRGLEGLTLEDTLRGYRVVAREVMGIV</sequence>
<protein>
    <submittedName>
        <fullName evidence="2">D-inositol-3-phosphate glycosyltransferase</fullName>
        <ecNumber evidence="2">2.4.1.250</ecNumber>
    </submittedName>
</protein>
<dbReference type="PANTHER" id="PTHR45947:SF3">
    <property type="entry name" value="SULFOQUINOVOSYL TRANSFERASE SQD2"/>
    <property type="match status" value="1"/>
</dbReference>
<dbReference type="InterPro" id="IPR050194">
    <property type="entry name" value="Glycosyltransferase_grp1"/>
</dbReference>
<evidence type="ECO:0000313" key="2">
    <source>
        <dbReference type="EMBL" id="CAG2159874.1"/>
    </source>
</evidence>
<dbReference type="InterPro" id="IPR028098">
    <property type="entry name" value="Glyco_trans_4-like_N"/>
</dbReference>
<dbReference type="EC" id="2.4.1.250" evidence="2"/>
<dbReference type="Gene3D" id="3.40.50.2000">
    <property type="entry name" value="Glycogen Phosphorylase B"/>
    <property type="match status" value="2"/>
</dbReference>
<dbReference type="SUPFAM" id="SSF53756">
    <property type="entry name" value="UDP-Glycosyltransferase/glycogen phosphorylase"/>
    <property type="match status" value="1"/>
</dbReference>
<keyword evidence="2" id="KW-0808">Transferase</keyword>
<organism evidence="2 3">
    <name type="scientific">Cupriavidus numazuensis</name>
    <dbReference type="NCBI Taxonomy" id="221992"/>
    <lineage>
        <taxon>Bacteria</taxon>
        <taxon>Pseudomonadati</taxon>
        <taxon>Pseudomonadota</taxon>
        <taxon>Betaproteobacteria</taxon>
        <taxon>Burkholderiales</taxon>
        <taxon>Burkholderiaceae</taxon>
        <taxon>Cupriavidus</taxon>
    </lineage>
</organism>
<feature type="domain" description="Glycosyltransferase subfamily 4-like N-terminal" evidence="1">
    <location>
        <begin position="13"/>
        <end position="169"/>
    </location>
</feature>
<gene>
    <name evidence="2" type="primary">mshA_3</name>
    <name evidence="2" type="ORF">LMG26411_07048</name>
</gene>